<comment type="caution">
    <text evidence="1">The sequence shown here is derived from an EMBL/GenBank/DDBJ whole genome shotgun (WGS) entry which is preliminary data.</text>
</comment>
<dbReference type="EMBL" id="CM056741">
    <property type="protein sequence ID" value="KAJ8683600.1"/>
    <property type="molecule type" value="Genomic_DNA"/>
</dbReference>
<dbReference type="Proteomes" id="UP001239111">
    <property type="component" value="Chromosome 1"/>
</dbReference>
<proteinExistence type="predicted"/>
<evidence type="ECO:0000313" key="1">
    <source>
        <dbReference type="EMBL" id="KAJ8683600.1"/>
    </source>
</evidence>
<keyword evidence="2" id="KW-1185">Reference proteome</keyword>
<sequence length="268" mass="30739">MDSYEIKSSSRVRKHCLKDKVAKRRRTEVSYSLSDHVSTDYSEHSSSDEDEKEQAAHYLSDHRNAVAISNSPQSSEDNVSRAHSSDHESMLNEEQIALDQTAQVEKELEAVYVIKDNEVVVARFKQQYFPNALPNNSALFNDESIFKIVRMTRVSRMFCAKVMDYGLGKSLYEVPCDSMLLNIHEIDDKLVSRDIRDITLQDISIKLRIPNPEPPREREDEDYIDHLESVKGLNTVCKICGEAIHDRHYVCLRQQAKYGAIIKDASQT</sequence>
<gene>
    <name evidence="1" type="ORF">QAD02_019392</name>
</gene>
<evidence type="ECO:0000313" key="2">
    <source>
        <dbReference type="Proteomes" id="UP001239111"/>
    </source>
</evidence>
<protein>
    <submittedName>
        <fullName evidence="1">Uncharacterized protein</fullName>
    </submittedName>
</protein>
<accession>A0ACC2PJJ5</accession>
<organism evidence="1 2">
    <name type="scientific">Eretmocerus hayati</name>
    <dbReference type="NCBI Taxonomy" id="131215"/>
    <lineage>
        <taxon>Eukaryota</taxon>
        <taxon>Metazoa</taxon>
        <taxon>Ecdysozoa</taxon>
        <taxon>Arthropoda</taxon>
        <taxon>Hexapoda</taxon>
        <taxon>Insecta</taxon>
        <taxon>Pterygota</taxon>
        <taxon>Neoptera</taxon>
        <taxon>Endopterygota</taxon>
        <taxon>Hymenoptera</taxon>
        <taxon>Apocrita</taxon>
        <taxon>Proctotrupomorpha</taxon>
        <taxon>Chalcidoidea</taxon>
        <taxon>Aphelinidae</taxon>
        <taxon>Aphelininae</taxon>
        <taxon>Eretmocerus</taxon>
    </lineage>
</organism>
<reference evidence="1" key="1">
    <citation type="submission" date="2023-04" db="EMBL/GenBank/DDBJ databases">
        <title>A chromosome-level genome assembly of the parasitoid wasp Eretmocerus hayati.</title>
        <authorList>
            <person name="Zhong Y."/>
            <person name="Liu S."/>
            <person name="Liu Y."/>
        </authorList>
    </citation>
    <scope>NUCLEOTIDE SEQUENCE</scope>
    <source>
        <strain evidence="1">ZJU_SS_LIU_2023</strain>
    </source>
</reference>
<name>A0ACC2PJJ5_9HYME</name>